<gene>
    <name evidence="2" type="primary">treY</name>
    <name evidence="2" type="ORF">ACFQ5G_41055</name>
</gene>
<dbReference type="InterPro" id="IPR013797">
    <property type="entry name" value="Maltooligo_trehalose_synth_4"/>
</dbReference>
<evidence type="ECO:0000313" key="3">
    <source>
        <dbReference type="Proteomes" id="UP001597183"/>
    </source>
</evidence>
<dbReference type="PANTHER" id="PTHR10357">
    <property type="entry name" value="ALPHA-AMYLASE FAMILY MEMBER"/>
    <property type="match status" value="1"/>
</dbReference>
<dbReference type="InterPro" id="IPR017853">
    <property type="entry name" value="GH"/>
</dbReference>
<keyword evidence="2" id="KW-0413">Isomerase</keyword>
<dbReference type="Proteomes" id="UP001597183">
    <property type="component" value="Unassembled WGS sequence"/>
</dbReference>
<dbReference type="NCBIfam" id="TIGR02401">
    <property type="entry name" value="trehalose_TreY"/>
    <property type="match status" value="1"/>
</dbReference>
<proteinExistence type="predicted"/>
<dbReference type="SMART" id="SM00642">
    <property type="entry name" value="Aamy"/>
    <property type="match status" value="1"/>
</dbReference>
<dbReference type="RefSeq" id="WP_317791107.1">
    <property type="nucleotide sequence ID" value="NZ_AP028461.1"/>
</dbReference>
<keyword evidence="3" id="KW-1185">Reference proteome</keyword>
<dbReference type="Gene3D" id="1.10.10.470">
    <property type="entry name" value="Maltooligosyl trehalose synthase, domain 4"/>
    <property type="match status" value="1"/>
</dbReference>
<name>A0ABW4ANI1_9ACTN</name>
<dbReference type="CDD" id="cd11336">
    <property type="entry name" value="AmyAc_MTSase"/>
    <property type="match status" value="1"/>
</dbReference>
<evidence type="ECO:0000259" key="1">
    <source>
        <dbReference type="SMART" id="SM00642"/>
    </source>
</evidence>
<comment type="caution">
    <text evidence="2">The sequence shown here is derived from an EMBL/GenBank/DDBJ whole genome shotgun (WGS) entry which is preliminary data.</text>
</comment>
<dbReference type="EC" id="5.4.99.15" evidence="2"/>
<dbReference type="SUPFAM" id="SSF51445">
    <property type="entry name" value="(Trans)glycosidases"/>
    <property type="match status" value="1"/>
</dbReference>
<reference evidence="3" key="1">
    <citation type="journal article" date="2019" name="Int. J. Syst. Evol. Microbiol.">
        <title>The Global Catalogue of Microorganisms (GCM) 10K type strain sequencing project: providing services to taxonomists for standard genome sequencing and annotation.</title>
        <authorList>
            <consortium name="The Broad Institute Genomics Platform"/>
            <consortium name="The Broad Institute Genome Sequencing Center for Infectious Disease"/>
            <person name="Wu L."/>
            <person name="Ma J."/>
        </authorList>
    </citation>
    <scope>NUCLEOTIDE SEQUENCE [LARGE SCALE GENOMIC DNA]</scope>
    <source>
        <strain evidence="3">CCM 7526</strain>
    </source>
</reference>
<protein>
    <submittedName>
        <fullName evidence="2">Malto-oligosyltrehalose synthase</fullName>
        <ecNumber evidence="2">5.4.99.15</ecNumber>
    </submittedName>
</protein>
<dbReference type="Gene3D" id="1.10.150.200">
    <property type="entry name" value="Maltooligosyl trehalose synthase, domain 3"/>
    <property type="match status" value="1"/>
</dbReference>
<dbReference type="InterPro" id="IPR012767">
    <property type="entry name" value="Trehalose_TreY"/>
</dbReference>
<organism evidence="2 3">
    <name type="scientific">Actinoplanes sichuanensis</name>
    <dbReference type="NCBI Taxonomy" id="512349"/>
    <lineage>
        <taxon>Bacteria</taxon>
        <taxon>Bacillati</taxon>
        <taxon>Actinomycetota</taxon>
        <taxon>Actinomycetes</taxon>
        <taxon>Micromonosporales</taxon>
        <taxon>Micromonosporaceae</taxon>
        <taxon>Actinoplanes</taxon>
    </lineage>
</organism>
<dbReference type="Pfam" id="PF00128">
    <property type="entry name" value="Alpha-amylase"/>
    <property type="match status" value="1"/>
</dbReference>
<dbReference type="EMBL" id="JBHTMK010000052">
    <property type="protein sequence ID" value="MFD1371762.1"/>
    <property type="molecule type" value="Genomic_DNA"/>
</dbReference>
<dbReference type="InterPro" id="IPR006047">
    <property type="entry name" value="GH13_cat_dom"/>
</dbReference>
<dbReference type="GO" id="GO:0047470">
    <property type="term" value="F:(1,4)-alpha-D-glucan 1-alpha-D-glucosylmutase activity"/>
    <property type="evidence" value="ECO:0007669"/>
    <property type="project" value="UniProtKB-EC"/>
</dbReference>
<dbReference type="PANTHER" id="PTHR10357:SF216">
    <property type="entry name" value="MALTOOLIGOSYL TREHALOSE SYNTHASE-RELATED"/>
    <property type="match status" value="1"/>
</dbReference>
<dbReference type="Gene3D" id="3.30.1590.10">
    <property type="entry name" value="Maltooligosyl trehalose synthase, domain 2"/>
    <property type="match status" value="1"/>
</dbReference>
<dbReference type="Gene3D" id="3.20.20.80">
    <property type="entry name" value="Glycosidases"/>
    <property type="match status" value="1"/>
</dbReference>
<evidence type="ECO:0000313" key="2">
    <source>
        <dbReference type="EMBL" id="MFD1371762.1"/>
    </source>
</evidence>
<accession>A0ABW4ANI1</accession>
<feature type="domain" description="Glycosyl hydrolase family 13 catalytic" evidence="1">
    <location>
        <begin position="10"/>
        <end position="433"/>
    </location>
</feature>
<sequence length="755" mass="83573">MSPSSTYRVQVRPDFPLTSAAEIADYLADLGVSHLYSAPLLTAAPDSQHGYDVVDHSRVSPALGGPDGLAALAGALKAANLGLVVDIVPNHAGVGVPHTNPTWWDVLKNGRDSDFSGHYDIDWTRGRILLPVLADSEDALDDLRIEDGELRYFDKRYPIADGTGDGTPREVHDRQHYELVNWTRGDREINYRRFFAITDLAGLRVEDPDVFAATHAEILRWYNEGLAQGIRVDHPDGLRNPAEYFNRLRDAAPDAWIVVEKILEPGERMPAWPVAGTTGYDAMAEVNGVFVDPATEAFFDTLAHHLTGATVSWQDLVHDAKLHVATNVLAAELARLAALVPEIEAAPKALAELAACFPVYRSYLPAGSRDLATARSEAGRRRPQMIAVLDQLTARLRNPADELAVRFQQFTGAVMAKGVEDNAFYRWTRFVARNEVGNDPAKFGVTIDEFHHYAEQRHAEWPDTMTSLATHDTKRGEDVRARLAVLSEVPGDWTEVVRRWVRFAPLPDPALAHLLWQVTVGAWPISRERLQAYAVKAAREAGTGTNWLSPDEGFETALRQMVDRIFDDPALHREVADFATSIAPPGWSNSLGQKLVQLTMPGVPDVYQGTELWDHSLVDPDNRRPVDFAARRELLGRIDDGWLPPVDETGAAKLLITSRILRLRRQRPELFTGYRPVFADGRVPEHVLAFDRGGVVAVATRLPVGLSRHGGWGDTTLSLDGHSWTEVFTNTGYGGNRLAVAELLHTYPVALLVKE</sequence>